<dbReference type="OrthoDB" id="9758751at2"/>
<dbReference type="PANTHER" id="PTHR30121">
    <property type="entry name" value="UNCHARACTERIZED PROTEIN YJGR-RELATED"/>
    <property type="match status" value="1"/>
</dbReference>
<dbReference type="InterPro" id="IPR051162">
    <property type="entry name" value="T4SS_component"/>
</dbReference>
<accession>A0A504U5N2</accession>
<dbReference type="InterPro" id="IPR033186">
    <property type="entry name" value="HerA_C"/>
</dbReference>
<dbReference type="AlphaFoldDB" id="A0A504U5N2"/>
<sequence>MLQEGSLYLGTSRNPDDSLNKAEYLALKYGNRHGIITGATGTGKTVTLQVLAESFSEAGVPVFASDIKGDLSGIATMGEPKDWITQRVQQIGFTDYGPSEFPVIFWDLYGEKGHRVRTTVAEMGPLLLSRLMNATEAQEGALNIAFKIADEGGLPLLDMKDLQALLTYMADHATELSSQFGLISKASIATLQRGLLILEQQGAENFFGEPALKVTDIMRTTNDGRGAISILAADRLMMNPRLYATFLLWLLSELFEELPEVGDLDKPKLVFFFDEAHLLFNDAPKVLIERVEQVVRLIRSKGVGVYFVTQNPLDVPETVLAQLGNRVQHALRAYTPREQKAVKTAADTFRPNPAFDCATAITQLGIGEALVSTLEAKGIPSMVERTLIRPPSGRVGPVSDAERQKVMNLSPVAGQYDADLDAESAYEILTARAKKAAEAEAAKREAETGATADDSAAGRWTLPGFGDEAKDSGERTTTKRAGGYQRETVIEAAMKSAARSVATSVGRALVRGILGSLRR</sequence>
<dbReference type="Pfam" id="PF05872">
    <property type="entry name" value="HerA_C"/>
    <property type="match status" value="1"/>
</dbReference>
<reference evidence="3 4" key="1">
    <citation type="submission" date="2019-06" db="EMBL/GenBank/DDBJ databases">
        <title>Rhizobium sp. CL12 isolated from roots of soybean.</title>
        <authorList>
            <person name="Wang C."/>
        </authorList>
    </citation>
    <scope>NUCLEOTIDE SEQUENCE [LARGE SCALE GENOMIC DNA]</scope>
    <source>
        <strain evidence="3 4">CL12</strain>
    </source>
</reference>
<dbReference type="RefSeq" id="WP_140826668.1">
    <property type="nucleotide sequence ID" value="NZ_VFYP01000001.1"/>
</dbReference>
<keyword evidence="4" id="KW-1185">Reference proteome</keyword>
<evidence type="ECO:0000313" key="4">
    <source>
        <dbReference type="Proteomes" id="UP000316429"/>
    </source>
</evidence>
<feature type="compositionally biased region" description="Basic and acidic residues" evidence="1">
    <location>
        <begin position="467"/>
        <end position="477"/>
    </location>
</feature>
<feature type="region of interest" description="Disordered" evidence="1">
    <location>
        <begin position="442"/>
        <end position="483"/>
    </location>
</feature>
<dbReference type="EMBL" id="VFYP01000001">
    <property type="protein sequence ID" value="TPP10318.1"/>
    <property type="molecule type" value="Genomic_DNA"/>
</dbReference>
<evidence type="ECO:0000259" key="2">
    <source>
        <dbReference type="Pfam" id="PF05872"/>
    </source>
</evidence>
<dbReference type="SUPFAM" id="SSF52540">
    <property type="entry name" value="P-loop containing nucleoside triphosphate hydrolases"/>
    <property type="match status" value="1"/>
</dbReference>
<name>A0A504U5N2_9HYPH</name>
<dbReference type="Gene3D" id="3.40.50.300">
    <property type="entry name" value="P-loop containing nucleotide triphosphate hydrolases"/>
    <property type="match status" value="2"/>
</dbReference>
<protein>
    <submittedName>
        <fullName evidence="3">DUF853 domain-containing protein</fullName>
    </submittedName>
</protein>
<dbReference type="Proteomes" id="UP000316429">
    <property type="component" value="Unassembled WGS sequence"/>
</dbReference>
<evidence type="ECO:0000313" key="3">
    <source>
        <dbReference type="EMBL" id="TPP10318.1"/>
    </source>
</evidence>
<gene>
    <name evidence="3" type="ORF">FJQ55_05490</name>
</gene>
<proteinExistence type="predicted"/>
<dbReference type="InterPro" id="IPR027417">
    <property type="entry name" value="P-loop_NTPase"/>
</dbReference>
<evidence type="ECO:0000256" key="1">
    <source>
        <dbReference type="SAM" id="MobiDB-lite"/>
    </source>
</evidence>
<organism evidence="3 4">
    <name type="scientific">Rhizobium glycinendophyticum</name>
    <dbReference type="NCBI Taxonomy" id="2589807"/>
    <lineage>
        <taxon>Bacteria</taxon>
        <taxon>Pseudomonadati</taxon>
        <taxon>Pseudomonadota</taxon>
        <taxon>Alphaproteobacteria</taxon>
        <taxon>Hyphomicrobiales</taxon>
        <taxon>Rhizobiaceae</taxon>
        <taxon>Rhizobium/Agrobacterium group</taxon>
        <taxon>Rhizobium</taxon>
    </lineage>
</organism>
<comment type="caution">
    <text evidence="3">The sequence shown here is derived from an EMBL/GenBank/DDBJ whole genome shotgun (WGS) entry which is preliminary data.</text>
</comment>
<dbReference type="PANTHER" id="PTHR30121:SF6">
    <property type="entry name" value="SLR6007 PROTEIN"/>
    <property type="match status" value="1"/>
</dbReference>
<feature type="domain" description="Helicase HerA-like C-terminal" evidence="2">
    <location>
        <begin position="13"/>
        <end position="517"/>
    </location>
</feature>